<accession>A0AAD6H9R5</accession>
<reference evidence="1" key="1">
    <citation type="journal article" date="2023" name="IMA Fungus">
        <title>Comparative genomic study of the Penicillium genus elucidates a diverse pangenome and 15 lateral gene transfer events.</title>
        <authorList>
            <person name="Petersen C."/>
            <person name="Sorensen T."/>
            <person name="Nielsen M.R."/>
            <person name="Sondergaard T.E."/>
            <person name="Sorensen J.L."/>
            <person name="Fitzpatrick D.A."/>
            <person name="Frisvad J.C."/>
            <person name="Nielsen K.L."/>
        </authorList>
    </citation>
    <scope>NUCLEOTIDE SEQUENCE</scope>
    <source>
        <strain evidence="1">IBT 12815</strain>
    </source>
</reference>
<evidence type="ECO:0000313" key="1">
    <source>
        <dbReference type="EMBL" id="KAJ5618166.1"/>
    </source>
</evidence>
<keyword evidence="2" id="KW-1185">Reference proteome</keyword>
<dbReference type="Proteomes" id="UP001213799">
    <property type="component" value="Unassembled WGS sequence"/>
</dbReference>
<protein>
    <submittedName>
        <fullName evidence="1">L-asparaginase II</fullName>
    </submittedName>
</protein>
<organism evidence="1 2">
    <name type="scientific">Penicillium hordei</name>
    <dbReference type="NCBI Taxonomy" id="40994"/>
    <lineage>
        <taxon>Eukaryota</taxon>
        <taxon>Fungi</taxon>
        <taxon>Dikarya</taxon>
        <taxon>Ascomycota</taxon>
        <taxon>Pezizomycotina</taxon>
        <taxon>Eurotiomycetes</taxon>
        <taxon>Eurotiomycetidae</taxon>
        <taxon>Eurotiales</taxon>
        <taxon>Aspergillaceae</taxon>
        <taxon>Penicillium</taxon>
    </lineage>
</organism>
<gene>
    <name evidence="1" type="ORF">N7537_003280</name>
</gene>
<dbReference type="AlphaFoldDB" id="A0AAD6H9R5"/>
<proteinExistence type="predicted"/>
<dbReference type="EMBL" id="JAQJAE010000001">
    <property type="protein sequence ID" value="KAJ5618166.1"/>
    <property type="molecule type" value="Genomic_DNA"/>
</dbReference>
<sequence length="85" mass="9441">MAAMDLPFGGVSKQDVLERRVQGISVKIKDGNIGVLYLAMALSAFHHQRIFNTVNVQTGKFSPCFQVRQHDIIKQSLDITLDGLL</sequence>
<name>A0AAD6H9R5_9EURO</name>
<dbReference type="GeneID" id="81584580"/>
<reference evidence="1" key="2">
    <citation type="submission" date="2023-01" db="EMBL/GenBank/DDBJ databases">
        <authorList>
            <person name="Petersen C."/>
        </authorList>
    </citation>
    <scope>NUCLEOTIDE SEQUENCE</scope>
    <source>
        <strain evidence="1">IBT 12815</strain>
    </source>
</reference>
<comment type="caution">
    <text evidence="1">The sequence shown here is derived from an EMBL/GenBank/DDBJ whole genome shotgun (WGS) entry which is preliminary data.</text>
</comment>
<dbReference type="RefSeq" id="XP_056759333.1">
    <property type="nucleotide sequence ID" value="XM_056894338.1"/>
</dbReference>
<evidence type="ECO:0000313" key="2">
    <source>
        <dbReference type="Proteomes" id="UP001213799"/>
    </source>
</evidence>